<keyword evidence="4" id="KW-1185">Reference proteome</keyword>
<dbReference type="RefSeq" id="WP_170211273.1">
    <property type="nucleotide sequence ID" value="NZ_BORC01000010.1"/>
</dbReference>
<dbReference type="GO" id="GO:0044780">
    <property type="term" value="P:bacterial-type flagellum assembly"/>
    <property type="evidence" value="ECO:0007669"/>
    <property type="project" value="InterPro"/>
</dbReference>
<sequence>MPAKTILESVKELTSLHEGLHTIALQKTEIVKKGDLDGLQSLLKKENLYIKQIRQTEGKLVQETQTFLEKNGAFPDSPSLSKVIELVEDKTSFVTEKTKLETQIEALRQQNLLNQDLLEQSLQFVQMNLELLQPDIDSFNYNRPEVNQESPHPKRSIFDSNA</sequence>
<gene>
    <name evidence="3" type="ORF">J27TS8_40700</name>
</gene>
<dbReference type="EMBL" id="BORC01000010">
    <property type="protein sequence ID" value="GIN64077.1"/>
    <property type="molecule type" value="Genomic_DNA"/>
</dbReference>
<reference evidence="3" key="1">
    <citation type="submission" date="2021-03" db="EMBL/GenBank/DDBJ databases">
        <title>Antimicrobial resistance genes in bacteria isolated from Japanese honey, and their potential for conferring macrolide and lincosamide resistance in the American foulbrood pathogen Paenibacillus larvae.</title>
        <authorList>
            <person name="Okamoto M."/>
            <person name="Kumagai M."/>
            <person name="Kanamori H."/>
            <person name="Takamatsu D."/>
        </authorList>
    </citation>
    <scope>NUCLEOTIDE SEQUENCE</scope>
    <source>
        <strain evidence="3">J27TS8</strain>
    </source>
</reference>
<comment type="caution">
    <text evidence="3">The sequence shown here is derived from an EMBL/GenBank/DDBJ whole genome shotgun (WGS) entry which is preliminary data.</text>
</comment>
<organism evidence="3 4">
    <name type="scientific">Robertmurraya siralis</name>
    <dbReference type="NCBI Taxonomy" id="77777"/>
    <lineage>
        <taxon>Bacteria</taxon>
        <taxon>Bacillati</taxon>
        <taxon>Bacillota</taxon>
        <taxon>Bacilli</taxon>
        <taxon>Bacillales</taxon>
        <taxon>Bacillaceae</taxon>
        <taxon>Robertmurraya</taxon>
    </lineage>
</organism>
<dbReference type="SUPFAM" id="SSF140566">
    <property type="entry name" value="FlgN-like"/>
    <property type="match status" value="1"/>
</dbReference>
<dbReference type="Pfam" id="PF05130">
    <property type="entry name" value="FlgN"/>
    <property type="match status" value="1"/>
</dbReference>
<dbReference type="Proteomes" id="UP000682111">
    <property type="component" value="Unassembled WGS sequence"/>
</dbReference>
<protein>
    <recommendedName>
        <fullName evidence="5">FlgN protein</fullName>
    </recommendedName>
</protein>
<evidence type="ECO:0000313" key="4">
    <source>
        <dbReference type="Proteomes" id="UP000682111"/>
    </source>
</evidence>
<proteinExistence type="predicted"/>
<evidence type="ECO:0000256" key="1">
    <source>
        <dbReference type="ARBA" id="ARBA00022795"/>
    </source>
</evidence>
<keyword evidence="1" id="KW-1005">Bacterial flagellum biogenesis</keyword>
<dbReference type="Gene3D" id="1.20.58.300">
    <property type="entry name" value="FlgN-like"/>
    <property type="match status" value="1"/>
</dbReference>
<evidence type="ECO:0000256" key="2">
    <source>
        <dbReference type="SAM" id="MobiDB-lite"/>
    </source>
</evidence>
<accession>A0A919WLZ9</accession>
<evidence type="ECO:0008006" key="5">
    <source>
        <dbReference type="Google" id="ProtNLM"/>
    </source>
</evidence>
<dbReference type="InterPro" id="IPR007809">
    <property type="entry name" value="FlgN-like"/>
</dbReference>
<feature type="region of interest" description="Disordered" evidence="2">
    <location>
        <begin position="142"/>
        <end position="162"/>
    </location>
</feature>
<name>A0A919WLZ9_9BACI</name>
<dbReference type="AlphaFoldDB" id="A0A919WLZ9"/>
<evidence type="ECO:0000313" key="3">
    <source>
        <dbReference type="EMBL" id="GIN64077.1"/>
    </source>
</evidence>
<dbReference type="InterPro" id="IPR036679">
    <property type="entry name" value="FlgN-like_sf"/>
</dbReference>